<dbReference type="Pfam" id="PF12704">
    <property type="entry name" value="MacB_PCD"/>
    <property type="match status" value="1"/>
</dbReference>
<keyword evidence="4 7" id="KW-1133">Transmembrane helix</keyword>
<dbReference type="PANTHER" id="PTHR30572">
    <property type="entry name" value="MEMBRANE COMPONENT OF TRANSPORTER-RELATED"/>
    <property type="match status" value="1"/>
</dbReference>
<protein>
    <submittedName>
        <fullName evidence="10">ABC-type antimicrobial peptide transport system permease component</fullName>
    </submittedName>
</protein>
<evidence type="ECO:0000256" key="1">
    <source>
        <dbReference type="ARBA" id="ARBA00004651"/>
    </source>
</evidence>
<evidence type="ECO:0000256" key="6">
    <source>
        <dbReference type="ARBA" id="ARBA00038076"/>
    </source>
</evidence>
<organism evidence="10 11">
    <name type="scientific">Raineya orbicola</name>
    <dbReference type="NCBI Taxonomy" id="2016530"/>
    <lineage>
        <taxon>Bacteria</taxon>
        <taxon>Pseudomonadati</taxon>
        <taxon>Bacteroidota</taxon>
        <taxon>Cytophagia</taxon>
        <taxon>Cytophagales</taxon>
        <taxon>Raineyaceae</taxon>
        <taxon>Raineya</taxon>
    </lineage>
</organism>
<comment type="caution">
    <text evidence="10">The sequence shown here is derived from an EMBL/GenBank/DDBJ whole genome shotgun (WGS) entry which is preliminary data.</text>
</comment>
<evidence type="ECO:0000256" key="5">
    <source>
        <dbReference type="ARBA" id="ARBA00023136"/>
    </source>
</evidence>
<feature type="transmembrane region" description="Helical" evidence="7">
    <location>
        <begin position="339"/>
        <end position="365"/>
    </location>
</feature>
<gene>
    <name evidence="10" type="ORF">Rain11_1114</name>
</gene>
<dbReference type="GO" id="GO:0022857">
    <property type="term" value="F:transmembrane transporter activity"/>
    <property type="evidence" value="ECO:0007669"/>
    <property type="project" value="TreeGrafter"/>
</dbReference>
<comment type="similarity">
    <text evidence="6">Belongs to the ABC-4 integral membrane protein family.</text>
</comment>
<evidence type="ECO:0000313" key="11">
    <source>
        <dbReference type="Proteomes" id="UP000233387"/>
    </source>
</evidence>
<dbReference type="AlphaFoldDB" id="A0A2N3IHX8"/>
<feature type="domain" description="MacB-like periplasmic core" evidence="9">
    <location>
        <begin position="21"/>
        <end position="248"/>
    </location>
</feature>
<dbReference type="InterPro" id="IPR025857">
    <property type="entry name" value="MacB_PCD"/>
</dbReference>
<dbReference type="Proteomes" id="UP000233387">
    <property type="component" value="Unassembled WGS sequence"/>
</dbReference>
<evidence type="ECO:0000259" key="8">
    <source>
        <dbReference type="Pfam" id="PF02687"/>
    </source>
</evidence>
<evidence type="ECO:0000256" key="7">
    <source>
        <dbReference type="SAM" id="Phobius"/>
    </source>
</evidence>
<evidence type="ECO:0000256" key="3">
    <source>
        <dbReference type="ARBA" id="ARBA00022692"/>
    </source>
</evidence>
<keyword evidence="5 7" id="KW-0472">Membrane</keyword>
<feature type="transmembrane region" description="Helical" evidence="7">
    <location>
        <begin position="21"/>
        <end position="42"/>
    </location>
</feature>
<keyword evidence="3 7" id="KW-0812">Transmembrane</keyword>
<dbReference type="OrthoDB" id="9770036at2"/>
<dbReference type="GO" id="GO:0005886">
    <property type="term" value="C:plasma membrane"/>
    <property type="evidence" value="ECO:0007669"/>
    <property type="project" value="UniProtKB-SubCell"/>
</dbReference>
<evidence type="ECO:0000313" key="10">
    <source>
        <dbReference type="EMBL" id="PKQ69917.1"/>
    </source>
</evidence>
<dbReference type="Pfam" id="PF02687">
    <property type="entry name" value="FtsX"/>
    <property type="match status" value="1"/>
</dbReference>
<feature type="domain" description="ABC3 transporter permease C-terminal" evidence="8">
    <location>
        <begin position="290"/>
        <end position="404"/>
    </location>
</feature>
<evidence type="ECO:0000256" key="2">
    <source>
        <dbReference type="ARBA" id="ARBA00022475"/>
    </source>
</evidence>
<evidence type="ECO:0000259" key="9">
    <source>
        <dbReference type="Pfam" id="PF12704"/>
    </source>
</evidence>
<keyword evidence="11" id="KW-1185">Reference proteome</keyword>
<accession>A0A2N3IHX8</accession>
<dbReference type="RefSeq" id="WP_101358380.1">
    <property type="nucleotide sequence ID" value="NZ_NKXO01000014.1"/>
</dbReference>
<name>A0A2N3IHX8_9BACT</name>
<dbReference type="PANTHER" id="PTHR30572:SF4">
    <property type="entry name" value="ABC TRANSPORTER PERMEASE YTRF"/>
    <property type="match status" value="1"/>
</dbReference>
<evidence type="ECO:0000256" key="4">
    <source>
        <dbReference type="ARBA" id="ARBA00022989"/>
    </source>
</evidence>
<reference evidence="10 11" key="1">
    <citation type="submission" date="2017-06" db="EMBL/GenBank/DDBJ databases">
        <title>Raineya orbicola gen. nov., sp. nov. a slightly thermophilic bacterium of the phylum Bacteroidetes and the description of Raineyaceae fam. nov.</title>
        <authorList>
            <person name="Albuquerque L."/>
            <person name="Polonia A.R.M."/>
            <person name="Barroso C."/>
            <person name="Froufe H.J.C."/>
            <person name="Lage O."/>
            <person name="Lobo-Da-Cunha A."/>
            <person name="Egas C."/>
            <person name="Da Costa M.S."/>
        </authorList>
    </citation>
    <scope>NUCLEOTIDE SEQUENCE [LARGE SCALE GENOMIC DNA]</scope>
    <source>
        <strain evidence="10 11">SPSPC-11</strain>
    </source>
</reference>
<dbReference type="EMBL" id="NKXO01000014">
    <property type="protein sequence ID" value="PKQ69917.1"/>
    <property type="molecule type" value="Genomic_DNA"/>
</dbReference>
<sequence>MNFLENIKVALGAVRENMLRTVLTALIIAIGIMALVGILTAVDGIQASINDSFSDLGANSFNIGQKFAKGGRNRGMRESISTPITYYQAQELKKKLSFSGVMGISVGVSFNTEVKHGSQTTNPNSQVTGVDENYLGLNGLELKTGRNFIASEVENGIPVAIIGNEIAEKLFGKTNPLNRFVNFLGKRYQVIGVLSSQGGNMGGNAGDRTVLVTLENARTLLKSESINFDIKVKVSNPAEIDQVMSEARGLMRKIRHDLPGKEDSFEISKSETLAERLDEISKYLKIGGFVIGFITLLGASVGLMNIMLVSVTERTREIGIRKALGATPRRIQEQFLVEAIVICQLGGIAGIILGILAGNGVAYLLGSQKFFIPWLWMLLGVVICVIVGVISGFYPSYRASRLDPIEALRFE</sequence>
<dbReference type="InterPro" id="IPR003838">
    <property type="entry name" value="ABC3_permease_C"/>
</dbReference>
<feature type="transmembrane region" description="Helical" evidence="7">
    <location>
        <begin position="286"/>
        <end position="311"/>
    </location>
</feature>
<feature type="transmembrane region" description="Helical" evidence="7">
    <location>
        <begin position="371"/>
        <end position="394"/>
    </location>
</feature>
<keyword evidence="2" id="KW-1003">Cell membrane</keyword>
<dbReference type="InterPro" id="IPR050250">
    <property type="entry name" value="Macrolide_Exporter_MacB"/>
</dbReference>
<proteinExistence type="inferred from homology"/>
<comment type="subcellular location">
    <subcellularLocation>
        <location evidence="1">Cell membrane</location>
        <topology evidence="1">Multi-pass membrane protein</topology>
    </subcellularLocation>
</comment>